<evidence type="ECO:0000313" key="3">
    <source>
        <dbReference type="Proteomes" id="UP000019146"/>
    </source>
</evidence>
<gene>
    <name evidence="2" type="ORF">K788_0002322</name>
</gene>
<dbReference type="AlphaFoldDB" id="A0A0P0R921"/>
<dbReference type="Proteomes" id="UP000019146">
    <property type="component" value="Chromosome 1"/>
</dbReference>
<evidence type="ECO:0000256" key="1">
    <source>
        <dbReference type="SAM" id="MobiDB-lite"/>
    </source>
</evidence>
<feature type="region of interest" description="Disordered" evidence="1">
    <location>
        <begin position="1"/>
        <end position="26"/>
    </location>
</feature>
<evidence type="ECO:0000313" key="2">
    <source>
        <dbReference type="EMBL" id="ALL64816.1"/>
    </source>
</evidence>
<reference evidence="2 3" key="1">
    <citation type="journal article" date="2014" name="Genome Announc.">
        <title>Draft Genome Sequence of the Haloacid-Degrading Burkholderia caribensis Strain MBA4.</title>
        <authorList>
            <person name="Pan Y."/>
            <person name="Kong K.F."/>
            <person name="Tsang J.S."/>
        </authorList>
    </citation>
    <scope>NUCLEOTIDE SEQUENCE [LARGE SCALE GENOMIC DNA]</scope>
    <source>
        <strain evidence="2 3">MBA4</strain>
    </source>
</reference>
<dbReference type="EMBL" id="CP012746">
    <property type="protein sequence ID" value="ALL64816.1"/>
    <property type="molecule type" value="Genomic_DNA"/>
</dbReference>
<dbReference type="KEGG" id="bcai:K788_0002322"/>
<proteinExistence type="predicted"/>
<accession>A0A0P0R921</accession>
<name>A0A0P0R921_9BURK</name>
<sequence length="40" mass="4523">MFHTLSFPENAANSPTPSQRRTDIGFPFRRKVHSIGMGFS</sequence>
<organism evidence="2 3">
    <name type="scientific">Paraburkholderia caribensis MBA4</name>
    <dbReference type="NCBI Taxonomy" id="1323664"/>
    <lineage>
        <taxon>Bacteria</taxon>
        <taxon>Pseudomonadati</taxon>
        <taxon>Pseudomonadota</taxon>
        <taxon>Betaproteobacteria</taxon>
        <taxon>Burkholderiales</taxon>
        <taxon>Burkholderiaceae</taxon>
        <taxon>Paraburkholderia</taxon>
    </lineage>
</organism>
<protein>
    <submittedName>
        <fullName evidence="2">Uncharacterized protein</fullName>
    </submittedName>
</protein>